<dbReference type="CDD" id="cd01169">
    <property type="entry name" value="HMPP_kinase"/>
    <property type="match status" value="1"/>
</dbReference>
<dbReference type="GO" id="GO:0008902">
    <property type="term" value="F:hydroxymethylpyrimidine kinase activity"/>
    <property type="evidence" value="ECO:0007669"/>
    <property type="project" value="UniProtKB-EC"/>
</dbReference>
<dbReference type="Gene3D" id="3.40.1190.20">
    <property type="match status" value="1"/>
</dbReference>
<dbReference type="PANTHER" id="PTHR20858">
    <property type="entry name" value="PHOSPHOMETHYLPYRIMIDINE KINASE"/>
    <property type="match status" value="1"/>
</dbReference>
<dbReference type="InterPro" id="IPR029056">
    <property type="entry name" value="Ribokinase-like"/>
</dbReference>
<dbReference type="InterPro" id="IPR004399">
    <property type="entry name" value="HMP/HMP-P_kinase_dom"/>
</dbReference>
<dbReference type="NCBIfam" id="TIGR00097">
    <property type="entry name" value="HMP-P_kinase"/>
    <property type="match status" value="1"/>
</dbReference>
<dbReference type="Pfam" id="PF10120">
    <property type="entry name" value="ThiN"/>
    <property type="match status" value="1"/>
</dbReference>
<reference evidence="3" key="1">
    <citation type="journal article" date="2014" name="Genome Biol. Evol.">
        <title>Pangenome evidence for extensive interdomain horizontal transfer affecting lineage core and shell genes in uncultured planktonic thaumarchaeota and euryarchaeota.</title>
        <authorList>
            <person name="Deschamps P."/>
            <person name="Zivanovic Y."/>
            <person name="Moreira D."/>
            <person name="Rodriguez-Valera F."/>
            <person name="Lopez-Garcia P."/>
        </authorList>
    </citation>
    <scope>NUCLEOTIDE SEQUENCE</scope>
</reference>
<dbReference type="EC" id="2.7.1.49" evidence="3"/>
<dbReference type="EMBL" id="KF901097">
    <property type="protein sequence ID" value="AIF17976.1"/>
    <property type="molecule type" value="Genomic_DNA"/>
</dbReference>
<dbReference type="GO" id="GO:0009228">
    <property type="term" value="P:thiamine biosynthetic process"/>
    <property type="evidence" value="ECO:0007669"/>
    <property type="project" value="InterPro"/>
</dbReference>
<dbReference type="Pfam" id="PF08543">
    <property type="entry name" value="Phos_pyr_kin"/>
    <property type="match status" value="1"/>
</dbReference>
<protein>
    <submittedName>
        <fullName evidence="3">Phosphomethylpyrimidine kinase (ThiD)</fullName>
        <ecNumber evidence="3">2.7.1.49</ecNumber>
    </submittedName>
</protein>
<organism evidence="3">
    <name type="scientific">uncultured marine thaumarchaeote KM3_79_H05</name>
    <dbReference type="NCBI Taxonomy" id="1456298"/>
    <lineage>
        <taxon>Archaea</taxon>
        <taxon>Nitrososphaerota</taxon>
        <taxon>environmental samples</taxon>
    </lineage>
</organism>
<keyword evidence="3" id="KW-0808">Transferase</keyword>
<evidence type="ECO:0000259" key="2">
    <source>
        <dbReference type="Pfam" id="PF10120"/>
    </source>
</evidence>
<accession>A0A075HNJ2</accession>
<dbReference type="Gene3D" id="3.40.225.10">
    <property type="entry name" value="Class II aldolase/adducin N-terminal domain"/>
    <property type="match status" value="1"/>
</dbReference>
<feature type="domain" description="Pyridoxamine kinase/Phosphomethylpyrimidine kinase" evidence="1">
    <location>
        <begin position="10"/>
        <end position="245"/>
    </location>
</feature>
<gene>
    <name evidence="3" type="primary">thiD</name>
</gene>
<dbReference type="SUPFAM" id="SSF53613">
    <property type="entry name" value="Ribokinase-like"/>
    <property type="match status" value="1"/>
</dbReference>
<dbReference type="AlphaFoldDB" id="A0A075HNJ2"/>
<dbReference type="InterPro" id="IPR036409">
    <property type="entry name" value="Aldolase_II/adducin_N_sf"/>
</dbReference>
<evidence type="ECO:0000259" key="1">
    <source>
        <dbReference type="Pfam" id="PF08543"/>
    </source>
</evidence>
<keyword evidence="3" id="KW-0418">Kinase</keyword>
<feature type="domain" description="Thiamine-phosphate synthase ThiN" evidence="2">
    <location>
        <begin position="257"/>
        <end position="422"/>
    </location>
</feature>
<dbReference type="InterPro" id="IPR019293">
    <property type="entry name" value="ThiN"/>
</dbReference>
<sequence>MNILSIGGSDPSSGAGIQSDIKTFSNHNVYGFTVVTVITSQNTKKVTSIEPVSTKSLRTQLDSILSDFHIDAIKIGMVYNSQIIKIIHSKLRNIKIPLIVDPIIKSTTGAILLKKSALHDYKKMIIPLAHVITPNKYEAKILSGTSNVNKSAKKIQSMGAKCVIITGSTSSNGKISDFILEENMEYMISGKKIPIRNHGSGCNYSASIAVSLANGNTIHDAVKTAKDYVYQSIKYSKNIGKGVNITHKNISNGMRELSYSINRFKQMKNIYKMIPECQTNFVFAKKNPRNVMDVLGVSGRLVKSGKGVVTAGEIVYGGSQHVGTAVIQVCKKFPEIRSGLNVKYDPKIISNAKKSKFTVLSYDRSKEPKRSKRKENSSIVWGISNCLNVKPPDIIYHKGDIGKEPMILIFGNNPDEIIQKVSKLTSSR</sequence>
<dbReference type="GO" id="GO:0008972">
    <property type="term" value="F:phosphomethylpyrimidine kinase activity"/>
    <property type="evidence" value="ECO:0007669"/>
    <property type="project" value="InterPro"/>
</dbReference>
<dbReference type="InterPro" id="IPR013749">
    <property type="entry name" value="PM/HMP-P_kinase-1"/>
</dbReference>
<dbReference type="SUPFAM" id="SSF53639">
    <property type="entry name" value="AraD/HMP-PK domain-like"/>
    <property type="match status" value="1"/>
</dbReference>
<evidence type="ECO:0000313" key="3">
    <source>
        <dbReference type="EMBL" id="AIF17976.1"/>
    </source>
</evidence>
<name>A0A075HNJ2_9ARCH</name>
<dbReference type="GO" id="GO:0005829">
    <property type="term" value="C:cytosol"/>
    <property type="evidence" value="ECO:0007669"/>
    <property type="project" value="TreeGrafter"/>
</dbReference>
<proteinExistence type="predicted"/>
<dbReference type="PANTHER" id="PTHR20858:SF17">
    <property type="entry name" value="HYDROXYMETHYLPYRIMIDINE_PHOSPHOMETHYLPYRIMIDINE KINASE THI20-RELATED"/>
    <property type="match status" value="1"/>
</dbReference>